<dbReference type="PANTHER" id="PTHR43132">
    <property type="entry name" value="ARSENICAL RESISTANCE OPERON REPRESSOR ARSR-RELATED"/>
    <property type="match status" value="1"/>
</dbReference>
<evidence type="ECO:0000313" key="5">
    <source>
        <dbReference type="EMBL" id="MFC3551327.1"/>
    </source>
</evidence>
<keyword evidence="1" id="KW-0805">Transcription regulation</keyword>
<comment type="caution">
    <text evidence="5">The sequence shown here is derived from an EMBL/GenBank/DDBJ whole genome shotgun (WGS) entry which is preliminary data.</text>
</comment>
<evidence type="ECO:0000256" key="2">
    <source>
        <dbReference type="ARBA" id="ARBA00023125"/>
    </source>
</evidence>
<gene>
    <name evidence="5" type="ORF">ACFOLC_09930</name>
</gene>
<evidence type="ECO:0000259" key="4">
    <source>
        <dbReference type="PROSITE" id="PS50987"/>
    </source>
</evidence>
<evidence type="ECO:0000313" key="6">
    <source>
        <dbReference type="Proteomes" id="UP001595740"/>
    </source>
</evidence>
<dbReference type="InterPro" id="IPR036388">
    <property type="entry name" value="WH-like_DNA-bd_sf"/>
</dbReference>
<accession>A0ABV7RRH1</accession>
<sequence>MEIKDATSALAALGQTTRLAIFRQLVEAGPDGRMAGQLAEALSLPGATLSFHLKELGAAGLIHGEARGRHVNYRADFAAMNELIGFLTRNCCGGDAQACAPGAVACAPPPAIAAIDPERSA</sequence>
<keyword evidence="3" id="KW-0804">Transcription</keyword>
<dbReference type="RefSeq" id="WP_386759095.1">
    <property type="nucleotide sequence ID" value="NZ_JBHRXK010000004.1"/>
</dbReference>
<evidence type="ECO:0000256" key="1">
    <source>
        <dbReference type="ARBA" id="ARBA00023015"/>
    </source>
</evidence>
<name>A0ABV7RRH1_9GAMM</name>
<reference evidence="6" key="1">
    <citation type="journal article" date="2019" name="Int. J. Syst. Evol. Microbiol.">
        <title>The Global Catalogue of Microorganisms (GCM) 10K type strain sequencing project: providing services to taxonomists for standard genome sequencing and annotation.</title>
        <authorList>
            <consortium name="The Broad Institute Genomics Platform"/>
            <consortium name="The Broad Institute Genome Sequencing Center for Infectious Disease"/>
            <person name="Wu L."/>
            <person name="Ma J."/>
        </authorList>
    </citation>
    <scope>NUCLEOTIDE SEQUENCE [LARGE SCALE GENOMIC DNA]</scope>
    <source>
        <strain evidence="6">KCTC 42875</strain>
    </source>
</reference>
<evidence type="ECO:0000256" key="3">
    <source>
        <dbReference type="ARBA" id="ARBA00023163"/>
    </source>
</evidence>
<dbReference type="PRINTS" id="PR00778">
    <property type="entry name" value="HTHARSR"/>
</dbReference>
<organism evidence="5 6">
    <name type="scientific">Lysobacter cavernae</name>
    <dbReference type="NCBI Taxonomy" id="1685901"/>
    <lineage>
        <taxon>Bacteria</taxon>
        <taxon>Pseudomonadati</taxon>
        <taxon>Pseudomonadota</taxon>
        <taxon>Gammaproteobacteria</taxon>
        <taxon>Lysobacterales</taxon>
        <taxon>Lysobacteraceae</taxon>
        <taxon>Lysobacter</taxon>
    </lineage>
</organism>
<dbReference type="SUPFAM" id="SSF46785">
    <property type="entry name" value="Winged helix' DNA-binding domain"/>
    <property type="match status" value="1"/>
</dbReference>
<dbReference type="PROSITE" id="PS50987">
    <property type="entry name" value="HTH_ARSR_2"/>
    <property type="match status" value="1"/>
</dbReference>
<dbReference type="PANTHER" id="PTHR43132:SF2">
    <property type="entry name" value="ARSENICAL RESISTANCE OPERON REPRESSOR ARSR-RELATED"/>
    <property type="match status" value="1"/>
</dbReference>
<dbReference type="Pfam" id="PF12840">
    <property type="entry name" value="HTH_20"/>
    <property type="match status" value="1"/>
</dbReference>
<dbReference type="InterPro" id="IPR051011">
    <property type="entry name" value="Metal_resp_trans_reg"/>
</dbReference>
<dbReference type="InterPro" id="IPR036390">
    <property type="entry name" value="WH_DNA-bd_sf"/>
</dbReference>
<dbReference type="Gene3D" id="1.10.10.10">
    <property type="entry name" value="Winged helix-like DNA-binding domain superfamily/Winged helix DNA-binding domain"/>
    <property type="match status" value="1"/>
</dbReference>
<protein>
    <submittedName>
        <fullName evidence="5">ArsR/SmtB family transcription factor</fullName>
    </submittedName>
</protein>
<dbReference type="SMART" id="SM00418">
    <property type="entry name" value="HTH_ARSR"/>
    <property type="match status" value="1"/>
</dbReference>
<keyword evidence="2" id="KW-0238">DNA-binding</keyword>
<dbReference type="InterPro" id="IPR001845">
    <property type="entry name" value="HTH_ArsR_DNA-bd_dom"/>
</dbReference>
<dbReference type="Proteomes" id="UP001595740">
    <property type="component" value="Unassembled WGS sequence"/>
</dbReference>
<proteinExistence type="predicted"/>
<feature type="domain" description="HTH arsR-type" evidence="4">
    <location>
        <begin position="1"/>
        <end position="95"/>
    </location>
</feature>
<dbReference type="CDD" id="cd00090">
    <property type="entry name" value="HTH_ARSR"/>
    <property type="match status" value="1"/>
</dbReference>
<dbReference type="InterPro" id="IPR011991">
    <property type="entry name" value="ArsR-like_HTH"/>
</dbReference>
<keyword evidence="6" id="KW-1185">Reference proteome</keyword>
<dbReference type="EMBL" id="JBHRXK010000004">
    <property type="protein sequence ID" value="MFC3551327.1"/>
    <property type="molecule type" value="Genomic_DNA"/>
</dbReference>